<dbReference type="Pfam" id="PF00989">
    <property type="entry name" value="PAS"/>
    <property type="match status" value="1"/>
</dbReference>
<dbReference type="InterPro" id="IPR029016">
    <property type="entry name" value="GAF-like_dom_sf"/>
</dbReference>
<dbReference type="InterPro" id="IPR029787">
    <property type="entry name" value="Nucleotide_cyclase"/>
</dbReference>
<dbReference type="CDD" id="cd01949">
    <property type="entry name" value="GGDEF"/>
    <property type="match status" value="1"/>
</dbReference>
<feature type="domain" description="EAL" evidence="2">
    <location>
        <begin position="464"/>
        <end position="718"/>
    </location>
</feature>
<dbReference type="InterPro" id="IPR001633">
    <property type="entry name" value="EAL_dom"/>
</dbReference>
<dbReference type="SMART" id="SM00091">
    <property type="entry name" value="PAS"/>
    <property type="match status" value="1"/>
</dbReference>
<dbReference type="Pfam" id="PF00990">
    <property type="entry name" value="GGDEF"/>
    <property type="match status" value="1"/>
</dbReference>
<dbReference type="EMBL" id="SZPQ01000020">
    <property type="protein sequence ID" value="TKI05340.1"/>
    <property type="molecule type" value="Genomic_DNA"/>
</dbReference>
<dbReference type="RefSeq" id="WP_136990903.1">
    <property type="nucleotide sequence ID" value="NZ_SZPQ01000020.1"/>
</dbReference>
<dbReference type="CDD" id="cd00130">
    <property type="entry name" value="PAS"/>
    <property type="match status" value="1"/>
</dbReference>
<evidence type="ECO:0000259" key="3">
    <source>
        <dbReference type="PROSITE" id="PS50887"/>
    </source>
</evidence>
<dbReference type="InterPro" id="IPR035919">
    <property type="entry name" value="EAL_sf"/>
</dbReference>
<dbReference type="PANTHER" id="PTHR44757">
    <property type="entry name" value="DIGUANYLATE CYCLASE DGCP"/>
    <property type="match status" value="1"/>
</dbReference>
<name>A0ABY2SLY2_9HYPH</name>
<dbReference type="CDD" id="cd01948">
    <property type="entry name" value="EAL"/>
    <property type="match status" value="1"/>
</dbReference>
<comment type="caution">
    <text evidence="4">The sequence shown here is derived from an EMBL/GenBank/DDBJ whole genome shotgun (WGS) entry which is preliminary data.</text>
</comment>
<dbReference type="PROSITE" id="PS50887">
    <property type="entry name" value="GGDEF"/>
    <property type="match status" value="1"/>
</dbReference>
<dbReference type="NCBIfam" id="TIGR00254">
    <property type="entry name" value="GGDEF"/>
    <property type="match status" value="1"/>
</dbReference>
<dbReference type="Proteomes" id="UP000305202">
    <property type="component" value="Unassembled WGS sequence"/>
</dbReference>
<gene>
    <name evidence="4" type="ORF">FCN80_14600</name>
</gene>
<evidence type="ECO:0000313" key="5">
    <source>
        <dbReference type="Proteomes" id="UP000305202"/>
    </source>
</evidence>
<dbReference type="SMART" id="SM00086">
    <property type="entry name" value="PAC"/>
    <property type="match status" value="1"/>
</dbReference>
<dbReference type="PROSITE" id="PS50112">
    <property type="entry name" value="PAS"/>
    <property type="match status" value="1"/>
</dbReference>
<dbReference type="Pfam" id="PF00563">
    <property type="entry name" value="EAL"/>
    <property type="match status" value="1"/>
</dbReference>
<dbReference type="Pfam" id="PF01590">
    <property type="entry name" value="GAF"/>
    <property type="match status" value="1"/>
</dbReference>
<dbReference type="Gene3D" id="3.30.450.40">
    <property type="match status" value="1"/>
</dbReference>
<dbReference type="SMART" id="SM00267">
    <property type="entry name" value="GGDEF"/>
    <property type="match status" value="1"/>
</dbReference>
<dbReference type="SUPFAM" id="SSF55073">
    <property type="entry name" value="Nucleotide cyclase"/>
    <property type="match status" value="1"/>
</dbReference>
<dbReference type="InterPro" id="IPR003018">
    <property type="entry name" value="GAF"/>
</dbReference>
<dbReference type="PROSITE" id="PS50883">
    <property type="entry name" value="EAL"/>
    <property type="match status" value="1"/>
</dbReference>
<dbReference type="InterPro" id="IPR001610">
    <property type="entry name" value="PAC"/>
</dbReference>
<feature type="domain" description="GGDEF" evidence="3">
    <location>
        <begin position="322"/>
        <end position="455"/>
    </location>
</feature>
<feature type="domain" description="PAS" evidence="1">
    <location>
        <begin position="171"/>
        <end position="224"/>
    </location>
</feature>
<evidence type="ECO:0000259" key="2">
    <source>
        <dbReference type="PROSITE" id="PS50883"/>
    </source>
</evidence>
<reference evidence="4 5" key="1">
    <citation type="submission" date="2019-04" db="EMBL/GenBank/DDBJ databases">
        <authorList>
            <person name="Li M."/>
            <person name="Gao C."/>
        </authorList>
    </citation>
    <scope>NUCLEOTIDE SEQUENCE [LARGE SCALE GENOMIC DNA]</scope>
    <source>
        <strain evidence="4 5">BGMRC 2031</strain>
    </source>
</reference>
<dbReference type="SUPFAM" id="SSF55781">
    <property type="entry name" value="GAF domain-like"/>
    <property type="match status" value="1"/>
</dbReference>
<dbReference type="InterPro" id="IPR000014">
    <property type="entry name" value="PAS"/>
</dbReference>
<dbReference type="InterPro" id="IPR013767">
    <property type="entry name" value="PAS_fold"/>
</dbReference>
<dbReference type="PANTHER" id="PTHR44757:SF2">
    <property type="entry name" value="BIOFILM ARCHITECTURE MAINTENANCE PROTEIN MBAA"/>
    <property type="match status" value="1"/>
</dbReference>
<dbReference type="InterPro" id="IPR052155">
    <property type="entry name" value="Biofilm_reg_signaling"/>
</dbReference>
<dbReference type="SUPFAM" id="SSF55785">
    <property type="entry name" value="PYP-like sensor domain (PAS domain)"/>
    <property type="match status" value="1"/>
</dbReference>
<protein>
    <submittedName>
        <fullName evidence="4">EAL domain-containing protein</fullName>
    </submittedName>
</protein>
<sequence>MSHPPHSQDEKQRLAALSEYGIHEPIQEEGFVRLTQLAANIFKVPIVLISLLEKERLLYVASRGLVACETPRGISFCAHTIEKQGFLVVTDALTDPVFKDNPLVTGEPFIRFYAGMPLRAPGGYAIGSFCIIDRMPRVDLSGSERQNMQDLAVLVMDKLEMFRLDRARSASQVRFENIAHTSPDAIICADETGIITFWNAAASQLLGYESKDIIGQNISLLIPDGLVARVKGLVADKKTLRHGGMMELQVRAANGVWIPVELSASMWVDHQHVSYGAILRDITDRRRNEERLFQLAHMDHLTGLANRTLLTSSLEQVLRNEDKAIIMLVDLDGFKDVNDNLGHAGGDAVLVDVGVRLRGCVRSGDVVARMGGDEFALLLPGLADPKRAAEIADQIIEEISKIVTVEGQPVNIGASVGIVLYPLHGLTIQELMTSADLALYQAKSEGRHCRRFFTRELREISQAKRSYQSELGRAYQKREFEVFYQPQVRLSDEAIVGAEALLRWRHPEKGLLGPAVFLPALESGPWAERVGEWVIRTACRQAAAWREAGMVNFRIGVNLFSAQFRTGALAQQVRAILGESGLPPQALELEITENIILRHDETMLLPLKELHADGVGIAFDDYGTGYASLSMLKHYPVTRLKVDQSFVRAMCDSPPDAAIVRAILYLGNSFKMDVIAEGVETLEQCERLRKKGCLEAQGYLFGKPMPAEDFTIRLGIAPGPAS</sequence>
<dbReference type="NCBIfam" id="TIGR00229">
    <property type="entry name" value="sensory_box"/>
    <property type="match status" value="1"/>
</dbReference>
<dbReference type="Gene3D" id="3.30.70.270">
    <property type="match status" value="1"/>
</dbReference>
<organism evidence="4 5">
    <name type="scientific">Martelella alba</name>
    <dbReference type="NCBI Taxonomy" id="2590451"/>
    <lineage>
        <taxon>Bacteria</taxon>
        <taxon>Pseudomonadati</taxon>
        <taxon>Pseudomonadota</taxon>
        <taxon>Alphaproteobacteria</taxon>
        <taxon>Hyphomicrobiales</taxon>
        <taxon>Aurantimonadaceae</taxon>
        <taxon>Martelella</taxon>
    </lineage>
</organism>
<dbReference type="Gene3D" id="3.20.20.450">
    <property type="entry name" value="EAL domain"/>
    <property type="match status" value="1"/>
</dbReference>
<keyword evidence="5" id="KW-1185">Reference proteome</keyword>
<proteinExistence type="predicted"/>
<dbReference type="Gene3D" id="3.30.450.20">
    <property type="entry name" value="PAS domain"/>
    <property type="match status" value="1"/>
</dbReference>
<dbReference type="InterPro" id="IPR035965">
    <property type="entry name" value="PAS-like_dom_sf"/>
</dbReference>
<dbReference type="InterPro" id="IPR043128">
    <property type="entry name" value="Rev_trsase/Diguanyl_cyclase"/>
</dbReference>
<evidence type="ECO:0000313" key="4">
    <source>
        <dbReference type="EMBL" id="TKI05340.1"/>
    </source>
</evidence>
<dbReference type="SUPFAM" id="SSF141868">
    <property type="entry name" value="EAL domain-like"/>
    <property type="match status" value="1"/>
</dbReference>
<accession>A0ABY2SLY2</accession>
<dbReference type="InterPro" id="IPR000160">
    <property type="entry name" value="GGDEF_dom"/>
</dbReference>
<dbReference type="SMART" id="SM00052">
    <property type="entry name" value="EAL"/>
    <property type="match status" value="1"/>
</dbReference>
<evidence type="ECO:0000259" key="1">
    <source>
        <dbReference type="PROSITE" id="PS50112"/>
    </source>
</evidence>